<keyword evidence="3" id="KW-1185">Reference proteome</keyword>
<feature type="region of interest" description="Disordered" evidence="1">
    <location>
        <begin position="260"/>
        <end position="374"/>
    </location>
</feature>
<feature type="compositionally biased region" description="Basic and acidic residues" evidence="1">
    <location>
        <begin position="276"/>
        <end position="293"/>
    </location>
</feature>
<evidence type="ECO:0000313" key="2">
    <source>
        <dbReference type="EMBL" id="GBG72543.1"/>
    </source>
</evidence>
<comment type="caution">
    <text evidence="2">The sequence shown here is derived from an EMBL/GenBank/DDBJ whole genome shotgun (WGS) entry which is preliminary data.</text>
</comment>
<evidence type="ECO:0000256" key="1">
    <source>
        <dbReference type="SAM" id="MobiDB-lite"/>
    </source>
</evidence>
<organism evidence="2 3">
    <name type="scientific">Chara braunii</name>
    <name type="common">Braun's stonewort</name>
    <dbReference type="NCBI Taxonomy" id="69332"/>
    <lineage>
        <taxon>Eukaryota</taxon>
        <taxon>Viridiplantae</taxon>
        <taxon>Streptophyta</taxon>
        <taxon>Charophyceae</taxon>
        <taxon>Charales</taxon>
        <taxon>Characeae</taxon>
        <taxon>Chara</taxon>
    </lineage>
</organism>
<name>A0A388KRI0_CHABU</name>
<dbReference type="EMBL" id="BFEA01000167">
    <property type="protein sequence ID" value="GBG72543.1"/>
    <property type="molecule type" value="Genomic_DNA"/>
</dbReference>
<accession>A0A388KRI0</accession>
<proteinExistence type="predicted"/>
<sequence>MSFLTERALDDHLLTPRGYISAIRQVCHPRLNLDLLRRAQFFCTTGVYAAAEFRFAGSSQAVVLAEAVAIHRRSAPRISHVSTVIGFSGNISTVNALQHTAIQTLLRKWAQQLATEWNHSLTRPGENLFPTDGVELGGIRAFQHEPAWRLWCEHFVELSVCLVGVQITWTRDEDHRKWSEYLEWLIIQTWRMDVEGDLLGFLFESVRPSHRQPIALELTVPLAQLADDLPLEIVSQSDESPLPHVLTRTLTPYLQWSASLEETGNDRNPPSQRDYLSPREIIDPTYFRDRTATEDEAIQVVEKEEEEKDDEEETSEEGSYSEHSEGEQSEEEEEQEQDDEEEDLELEESEWEISAEEGEQAGAKAEDPEAALSA</sequence>
<dbReference type="AlphaFoldDB" id="A0A388KRI0"/>
<feature type="compositionally biased region" description="Polar residues" evidence="1">
    <location>
        <begin position="260"/>
        <end position="271"/>
    </location>
</feature>
<feature type="compositionally biased region" description="Acidic residues" evidence="1">
    <location>
        <begin position="303"/>
        <end position="316"/>
    </location>
</feature>
<protein>
    <submittedName>
        <fullName evidence="2">Uncharacterized protein</fullName>
    </submittedName>
</protein>
<gene>
    <name evidence="2" type="ORF">CBR_g12114</name>
</gene>
<evidence type="ECO:0000313" key="3">
    <source>
        <dbReference type="Proteomes" id="UP000265515"/>
    </source>
</evidence>
<feature type="compositionally biased region" description="Acidic residues" evidence="1">
    <location>
        <begin position="327"/>
        <end position="359"/>
    </location>
</feature>
<dbReference type="Gramene" id="GBG72543">
    <property type="protein sequence ID" value="GBG72543"/>
    <property type="gene ID" value="CBR_g12114"/>
</dbReference>
<reference evidence="2 3" key="1">
    <citation type="journal article" date="2018" name="Cell">
        <title>The Chara Genome: Secondary Complexity and Implications for Plant Terrestrialization.</title>
        <authorList>
            <person name="Nishiyama T."/>
            <person name="Sakayama H."/>
            <person name="Vries J.D."/>
            <person name="Buschmann H."/>
            <person name="Saint-Marcoux D."/>
            <person name="Ullrich K.K."/>
            <person name="Haas F.B."/>
            <person name="Vanderstraeten L."/>
            <person name="Becker D."/>
            <person name="Lang D."/>
            <person name="Vosolsobe S."/>
            <person name="Rombauts S."/>
            <person name="Wilhelmsson P.K.I."/>
            <person name="Janitza P."/>
            <person name="Kern R."/>
            <person name="Heyl A."/>
            <person name="Rumpler F."/>
            <person name="Villalobos L.I.A.C."/>
            <person name="Clay J.M."/>
            <person name="Skokan R."/>
            <person name="Toyoda A."/>
            <person name="Suzuki Y."/>
            <person name="Kagoshima H."/>
            <person name="Schijlen E."/>
            <person name="Tajeshwar N."/>
            <person name="Catarino B."/>
            <person name="Hetherington A.J."/>
            <person name="Saltykova A."/>
            <person name="Bonnot C."/>
            <person name="Breuninger H."/>
            <person name="Symeonidi A."/>
            <person name="Radhakrishnan G.V."/>
            <person name="Van Nieuwerburgh F."/>
            <person name="Deforce D."/>
            <person name="Chang C."/>
            <person name="Karol K.G."/>
            <person name="Hedrich R."/>
            <person name="Ulvskov P."/>
            <person name="Glockner G."/>
            <person name="Delwiche C.F."/>
            <person name="Petrasek J."/>
            <person name="Van de Peer Y."/>
            <person name="Friml J."/>
            <person name="Beilby M."/>
            <person name="Dolan L."/>
            <person name="Kohara Y."/>
            <person name="Sugano S."/>
            <person name="Fujiyama A."/>
            <person name="Delaux P.-M."/>
            <person name="Quint M."/>
            <person name="TheiBen G."/>
            <person name="Hagemann M."/>
            <person name="Harholt J."/>
            <person name="Dunand C."/>
            <person name="Zachgo S."/>
            <person name="Langdale J."/>
            <person name="Maumus F."/>
            <person name="Straeten D.V.D."/>
            <person name="Gould S.B."/>
            <person name="Rensing S.A."/>
        </authorList>
    </citation>
    <scope>NUCLEOTIDE SEQUENCE [LARGE SCALE GENOMIC DNA]</scope>
    <source>
        <strain evidence="2 3">S276</strain>
    </source>
</reference>
<dbReference type="Proteomes" id="UP000265515">
    <property type="component" value="Unassembled WGS sequence"/>
</dbReference>